<organism evidence="1 2">
    <name type="scientific">Caldimonas brevitalea</name>
    <dbReference type="NCBI Taxonomy" id="413882"/>
    <lineage>
        <taxon>Bacteria</taxon>
        <taxon>Pseudomonadati</taxon>
        <taxon>Pseudomonadota</taxon>
        <taxon>Betaproteobacteria</taxon>
        <taxon>Burkholderiales</taxon>
        <taxon>Sphaerotilaceae</taxon>
        <taxon>Caldimonas</taxon>
    </lineage>
</organism>
<gene>
    <name evidence="1" type="ORF">AAW51_5101</name>
</gene>
<reference evidence="1 2" key="1">
    <citation type="submission" date="2015-05" db="EMBL/GenBank/DDBJ databases">
        <authorList>
            <person name="Tang B."/>
            <person name="Yu Y."/>
        </authorList>
    </citation>
    <scope>NUCLEOTIDE SEQUENCE [LARGE SCALE GENOMIC DNA]</scope>
    <source>
        <strain evidence="1 2">DSM 7029</strain>
    </source>
</reference>
<name>A0A0G3BQU9_9BURK</name>
<dbReference type="Proteomes" id="UP000035352">
    <property type="component" value="Chromosome"/>
</dbReference>
<keyword evidence="2" id="KW-1185">Reference proteome</keyword>
<evidence type="ECO:0000313" key="1">
    <source>
        <dbReference type="EMBL" id="AKJ31792.1"/>
    </source>
</evidence>
<dbReference type="EMBL" id="CP011371">
    <property type="protein sequence ID" value="AKJ31792.1"/>
    <property type="molecule type" value="Genomic_DNA"/>
</dbReference>
<proteinExistence type="predicted"/>
<sequence>MLTTRPRPAAHGRLGWVAWLERFGRALHLALMDHEQRYLYNAVDLADLERRLRRLEQGDRTLWPREWL</sequence>
<accession>A0A0G3BQU9</accession>
<dbReference type="AlphaFoldDB" id="A0A0G3BQU9"/>
<dbReference type="STRING" id="413882.AAW51_5101"/>
<protein>
    <recommendedName>
        <fullName evidence="3">DUF3563 domain-containing protein</fullName>
    </recommendedName>
</protein>
<dbReference type="KEGG" id="pbh:AAW51_5101"/>
<evidence type="ECO:0000313" key="2">
    <source>
        <dbReference type="Proteomes" id="UP000035352"/>
    </source>
</evidence>
<evidence type="ECO:0008006" key="3">
    <source>
        <dbReference type="Google" id="ProtNLM"/>
    </source>
</evidence>